<name>A0A409Y2Q9_9AGAR</name>
<dbReference type="OrthoDB" id="3258311at2759"/>
<keyword evidence="3" id="KW-1185">Reference proteome</keyword>
<evidence type="ECO:0000313" key="2">
    <source>
        <dbReference type="EMBL" id="PPQ97289.1"/>
    </source>
</evidence>
<gene>
    <name evidence="2" type="ORF">CVT26_006682</name>
</gene>
<dbReference type="InterPro" id="IPR032675">
    <property type="entry name" value="LRR_dom_sf"/>
</dbReference>
<reference evidence="2 3" key="1">
    <citation type="journal article" date="2018" name="Evol. Lett.">
        <title>Horizontal gene cluster transfer increased hallucinogenic mushroom diversity.</title>
        <authorList>
            <person name="Reynolds H.T."/>
            <person name="Vijayakumar V."/>
            <person name="Gluck-Thaler E."/>
            <person name="Korotkin H.B."/>
            <person name="Matheny P.B."/>
            <person name="Slot J.C."/>
        </authorList>
    </citation>
    <scope>NUCLEOTIDE SEQUENCE [LARGE SCALE GENOMIC DNA]</scope>
    <source>
        <strain evidence="2 3">SRW20</strain>
    </source>
</reference>
<protein>
    <recommendedName>
        <fullName evidence="1">F-box domain-containing protein</fullName>
    </recommendedName>
</protein>
<dbReference type="SUPFAM" id="SSF81383">
    <property type="entry name" value="F-box domain"/>
    <property type="match status" value="1"/>
</dbReference>
<comment type="caution">
    <text evidence="2">The sequence shown here is derived from an EMBL/GenBank/DDBJ whole genome shotgun (WGS) entry which is preliminary data.</text>
</comment>
<feature type="domain" description="F-box" evidence="1">
    <location>
        <begin position="191"/>
        <end position="240"/>
    </location>
</feature>
<dbReference type="EMBL" id="NHYE01001269">
    <property type="protein sequence ID" value="PPQ97289.1"/>
    <property type="molecule type" value="Genomic_DNA"/>
</dbReference>
<dbReference type="AlphaFoldDB" id="A0A409Y2Q9"/>
<accession>A0A409Y2Q9</accession>
<dbReference type="InterPro" id="IPR001810">
    <property type="entry name" value="F-box_dom"/>
</dbReference>
<dbReference type="Proteomes" id="UP000284706">
    <property type="component" value="Unassembled WGS sequence"/>
</dbReference>
<evidence type="ECO:0000259" key="1">
    <source>
        <dbReference type="PROSITE" id="PS50181"/>
    </source>
</evidence>
<dbReference type="STRING" id="231916.A0A409Y2Q9"/>
<organism evidence="2 3">
    <name type="scientific">Gymnopilus dilepis</name>
    <dbReference type="NCBI Taxonomy" id="231916"/>
    <lineage>
        <taxon>Eukaryota</taxon>
        <taxon>Fungi</taxon>
        <taxon>Dikarya</taxon>
        <taxon>Basidiomycota</taxon>
        <taxon>Agaricomycotina</taxon>
        <taxon>Agaricomycetes</taxon>
        <taxon>Agaricomycetidae</taxon>
        <taxon>Agaricales</taxon>
        <taxon>Agaricineae</taxon>
        <taxon>Hymenogastraceae</taxon>
        <taxon>Gymnopilus</taxon>
    </lineage>
</organism>
<dbReference type="Gene3D" id="3.80.10.10">
    <property type="entry name" value="Ribonuclease Inhibitor"/>
    <property type="match status" value="1"/>
</dbReference>
<dbReference type="InterPro" id="IPR036047">
    <property type="entry name" value="F-box-like_dom_sf"/>
</dbReference>
<evidence type="ECO:0000313" key="3">
    <source>
        <dbReference type="Proteomes" id="UP000284706"/>
    </source>
</evidence>
<dbReference type="SUPFAM" id="SSF52047">
    <property type="entry name" value="RNI-like"/>
    <property type="match status" value="1"/>
</dbReference>
<dbReference type="PROSITE" id="PS50181">
    <property type="entry name" value="FBOX"/>
    <property type="match status" value="1"/>
</dbReference>
<dbReference type="InParanoid" id="A0A409Y2Q9"/>
<sequence>MSIFQSYDVLMDTSLPTDTRSTEDLSSTDAASTRCRYRRPCPSFSSQDSSRVYEKEEAFERPAPTWQGSEWLADSIIQPTVYHLLRLFDSVKGFHRGYLDLSGRHPQRYYALQNQWNAYLCDFLDLAMDLKPSYDTLDAPGVCNVIFSADRWSRFLSKWRLPDSVSYGQLVQYTQKVLRELKQNPIPRFQDLRLTDTPTEILDNIISFLPIFQAKAVSLTCRTLHDVAQRHAWHINFRAPRHISPFNVEYSDVDLQLLAHYCREALEKNAAFLRDAPHVNTQIQKLVLTDEWWVSRRAHPHENNPWVLEVDFLRSVTQIFGSVLKSIPRLSTLVLCDVEMTVDLARRISETPTLHTLELHLCQISRMLRKKLTTESAPVCPNIANLHVYMDSTFSETHTQWYGLLLCPHIRTLSVVRVGVGAFPTPDLPLWTRCRLDHLERLALENVDLGDLTKFRDFLATNRTAGEKITHFKLHMDWGITDSEVAELLSALRNAPLEVLVLEGLAEAEFALFKCIAELFPHLIALTLVRRQNANQHLNKLAVWPHASWEYGPYFRGFKTLRHFCWNFRTEYWDATPTALLAFESNFQITSWDHSLRPATSRTHDEVDALMDEMPYFLDSHWMALPFVVHCPTLESFSLMDSTLDMVCRIARHPQTGKPIMAPSHYPTHASISWNDQQWNTVSSHWPILPPVNPFL</sequence>
<proteinExistence type="predicted"/>